<feature type="region of interest" description="Disordered" evidence="11">
    <location>
        <begin position="312"/>
        <end position="355"/>
    </location>
</feature>
<dbReference type="GO" id="GO:0046930">
    <property type="term" value="C:pore complex"/>
    <property type="evidence" value="ECO:0007669"/>
    <property type="project" value="UniProtKB-KW"/>
</dbReference>
<evidence type="ECO:0000256" key="8">
    <source>
        <dbReference type="ARBA" id="ARBA00023136"/>
    </source>
</evidence>
<evidence type="ECO:0000256" key="2">
    <source>
        <dbReference type="ARBA" id="ARBA00022448"/>
    </source>
</evidence>
<feature type="signal peptide" evidence="12">
    <location>
        <begin position="1"/>
        <end position="23"/>
    </location>
</feature>
<evidence type="ECO:0000313" key="14">
    <source>
        <dbReference type="EMBL" id="OAH97708.1"/>
    </source>
</evidence>
<organism evidence="14 15">
    <name type="scientific">Methylomonas methanica</name>
    <dbReference type="NCBI Taxonomy" id="421"/>
    <lineage>
        <taxon>Bacteria</taxon>
        <taxon>Pseudomonadati</taxon>
        <taxon>Pseudomonadota</taxon>
        <taxon>Gammaproteobacteria</taxon>
        <taxon>Methylococcales</taxon>
        <taxon>Methylococcaceae</taxon>
        <taxon>Methylomonas</taxon>
    </lineage>
</organism>
<keyword evidence="6" id="KW-0406">Ion transport</keyword>
<keyword evidence="14" id="KW-0969">Cilium</keyword>
<evidence type="ECO:0000313" key="15">
    <source>
        <dbReference type="Proteomes" id="UP000078090"/>
    </source>
</evidence>
<evidence type="ECO:0000256" key="7">
    <source>
        <dbReference type="ARBA" id="ARBA00023114"/>
    </source>
</evidence>
<evidence type="ECO:0000256" key="5">
    <source>
        <dbReference type="ARBA" id="ARBA00022729"/>
    </source>
</evidence>
<dbReference type="InterPro" id="IPR036737">
    <property type="entry name" value="OmpA-like_sf"/>
</dbReference>
<dbReference type="AlphaFoldDB" id="A0A177LYS5"/>
<proteinExistence type="predicted"/>
<evidence type="ECO:0000256" key="10">
    <source>
        <dbReference type="PROSITE-ProRule" id="PRU00473"/>
    </source>
</evidence>
<dbReference type="InterPro" id="IPR006664">
    <property type="entry name" value="OMP_bac"/>
</dbReference>
<dbReference type="GO" id="GO:0015288">
    <property type="term" value="F:porin activity"/>
    <property type="evidence" value="ECO:0007669"/>
    <property type="project" value="UniProtKB-KW"/>
</dbReference>
<keyword evidence="2" id="KW-0813">Transport</keyword>
<evidence type="ECO:0000256" key="9">
    <source>
        <dbReference type="ARBA" id="ARBA00023237"/>
    </source>
</evidence>
<dbReference type="PANTHER" id="PTHR30329">
    <property type="entry name" value="STATOR ELEMENT OF FLAGELLAR MOTOR COMPLEX"/>
    <property type="match status" value="1"/>
</dbReference>
<dbReference type="InterPro" id="IPR006665">
    <property type="entry name" value="OmpA-like"/>
</dbReference>
<evidence type="ECO:0000256" key="1">
    <source>
        <dbReference type="ARBA" id="ARBA00004571"/>
    </source>
</evidence>
<evidence type="ECO:0000256" key="12">
    <source>
        <dbReference type="SAM" id="SignalP"/>
    </source>
</evidence>
<sequence>MFKKSLLAIATITTLGAISAARADEFLDDRWYAAPFGTFVQPGGDRSAHSGWGGGLGLGKIINEHLNIEVRGLYQNLEGAKANGNWDLTGGTVDAQYYLFRDKFSPYAVIGVGGINSTHNGDSGAGFIGEAGAGFTYELHDNFLIRSDVRYRYNNNFNAKLQPGTEEFHDMTVNLGFVIPFGEKPKAVIAKAEPTPPPPAPMPAKLDCSKMDDDKDGVNNCVDKCPTTLPGVEVSIYGCWIVDVKFDNDKDVIKPQYFPKLDKVVDRIKQYPDMAFEVQGHTSNTGSYKHNLDLSERRALAVKKYLTKGTHNPNISSHGYSWDKPVDTNETEEGRANNRRVQLEVDGKAQQPLKK</sequence>
<dbReference type="OrthoDB" id="1149075at2"/>
<dbReference type="Pfam" id="PF13505">
    <property type="entry name" value="OMP_b-brl"/>
    <property type="match status" value="1"/>
</dbReference>
<feature type="domain" description="OmpA-like" evidence="13">
    <location>
        <begin position="237"/>
        <end position="349"/>
    </location>
</feature>
<dbReference type="EMBL" id="LUUG01000117">
    <property type="protein sequence ID" value="OAH97708.1"/>
    <property type="molecule type" value="Genomic_DNA"/>
</dbReference>
<dbReference type="PRINTS" id="PR01021">
    <property type="entry name" value="OMPADOMAIN"/>
</dbReference>
<keyword evidence="7" id="KW-0626">Porin</keyword>
<evidence type="ECO:0000256" key="6">
    <source>
        <dbReference type="ARBA" id="ARBA00023065"/>
    </source>
</evidence>
<feature type="compositionally biased region" description="Basic and acidic residues" evidence="11">
    <location>
        <begin position="324"/>
        <end position="347"/>
    </location>
</feature>
<gene>
    <name evidence="14" type="ORF">A1332_04750</name>
</gene>
<dbReference type="SUPFAM" id="SSF56925">
    <property type="entry name" value="OMPA-like"/>
    <property type="match status" value="1"/>
</dbReference>
<dbReference type="CDD" id="cd07185">
    <property type="entry name" value="OmpA_C-like"/>
    <property type="match status" value="1"/>
</dbReference>
<dbReference type="Gene3D" id="3.30.1330.60">
    <property type="entry name" value="OmpA-like domain"/>
    <property type="match status" value="1"/>
</dbReference>
<keyword evidence="14" id="KW-0966">Cell projection</keyword>
<dbReference type="Gene3D" id="2.40.160.20">
    <property type="match status" value="1"/>
</dbReference>
<protein>
    <submittedName>
        <fullName evidence="14">Flagellar motor protein MotB</fullName>
    </submittedName>
</protein>
<reference evidence="14 15" key="1">
    <citation type="submission" date="2016-03" db="EMBL/GenBank/DDBJ databases">
        <authorList>
            <person name="Ploux O."/>
        </authorList>
    </citation>
    <scope>NUCLEOTIDE SEQUENCE [LARGE SCALE GENOMIC DNA]</scope>
    <source>
        <strain evidence="14 15">R-45363</strain>
    </source>
</reference>
<evidence type="ECO:0000259" key="13">
    <source>
        <dbReference type="PROSITE" id="PS51123"/>
    </source>
</evidence>
<dbReference type="PANTHER" id="PTHR30329:SF21">
    <property type="entry name" value="LIPOPROTEIN YIAD-RELATED"/>
    <property type="match status" value="1"/>
</dbReference>
<keyword evidence="8 10" id="KW-0472">Membrane</keyword>
<evidence type="ECO:0000256" key="11">
    <source>
        <dbReference type="SAM" id="MobiDB-lite"/>
    </source>
</evidence>
<keyword evidence="5 12" id="KW-0732">Signal</keyword>
<evidence type="ECO:0000256" key="4">
    <source>
        <dbReference type="ARBA" id="ARBA00022692"/>
    </source>
</evidence>
<dbReference type="InterPro" id="IPR011250">
    <property type="entry name" value="OMP/PagP_B-barrel"/>
</dbReference>
<dbReference type="Pfam" id="PF00691">
    <property type="entry name" value="OmpA"/>
    <property type="match status" value="1"/>
</dbReference>
<dbReference type="Proteomes" id="UP000078090">
    <property type="component" value="Unassembled WGS sequence"/>
</dbReference>
<dbReference type="PROSITE" id="PS51123">
    <property type="entry name" value="OMPA_2"/>
    <property type="match status" value="1"/>
</dbReference>
<dbReference type="InterPro" id="IPR027385">
    <property type="entry name" value="Beta-barrel_OMP"/>
</dbReference>
<accession>A0A177LYS5</accession>
<name>A0A177LYS5_METMH</name>
<comment type="subcellular location">
    <subcellularLocation>
        <location evidence="1">Cell outer membrane</location>
        <topology evidence="1">Multi-pass membrane protein</topology>
    </subcellularLocation>
</comment>
<feature type="chain" id="PRO_5008067455" evidence="12">
    <location>
        <begin position="24"/>
        <end position="355"/>
    </location>
</feature>
<dbReference type="GO" id="GO:0006811">
    <property type="term" value="P:monoatomic ion transport"/>
    <property type="evidence" value="ECO:0007669"/>
    <property type="project" value="UniProtKB-KW"/>
</dbReference>
<keyword evidence="3" id="KW-1134">Transmembrane beta strand</keyword>
<keyword evidence="9" id="KW-0998">Cell outer membrane</keyword>
<keyword evidence="14" id="KW-0282">Flagellum</keyword>
<evidence type="ECO:0000256" key="3">
    <source>
        <dbReference type="ARBA" id="ARBA00022452"/>
    </source>
</evidence>
<dbReference type="RefSeq" id="WP_064010490.1">
    <property type="nucleotide sequence ID" value="NZ_LUUG01000117.1"/>
</dbReference>
<dbReference type="GO" id="GO:0009279">
    <property type="term" value="C:cell outer membrane"/>
    <property type="evidence" value="ECO:0007669"/>
    <property type="project" value="UniProtKB-SubCell"/>
</dbReference>
<keyword evidence="4" id="KW-0812">Transmembrane</keyword>
<dbReference type="SUPFAM" id="SSF103088">
    <property type="entry name" value="OmpA-like"/>
    <property type="match status" value="1"/>
</dbReference>
<comment type="caution">
    <text evidence="14">The sequence shown here is derived from an EMBL/GenBank/DDBJ whole genome shotgun (WGS) entry which is preliminary data.</text>
</comment>
<dbReference type="InterPro" id="IPR050330">
    <property type="entry name" value="Bact_OuterMem_StrucFunc"/>
</dbReference>